<dbReference type="HAMAP" id="MF_00116">
    <property type="entry name" value="dUTPase_bact"/>
    <property type="match status" value="1"/>
</dbReference>
<dbReference type="SUPFAM" id="SSF51283">
    <property type="entry name" value="dUTPase-like"/>
    <property type="match status" value="1"/>
</dbReference>
<dbReference type="GO" id="GO:0004170">
    <property type="term" value="F:dUTP diphosphatase activity"/>
    <property type="evidence" value="ECO:0007669"/>
    <property type="project" value="UniProtKB-EC"/>
</dbReference>
<keyword evidence="6" id="KW-0546">Nucleotide metabolism</keyword>
<comment type="similarity">
    <text evidence="1">Belongs to the dUTPase family.</text>
</comment>
<dbReference type="Gene3D" id="2.70.40.10">
    <property type="match status" value="1"/>
</dbReference>
<dbReference type="GO" id="GO:0006226">
    <property type="term" value="P:dUMP biosynthetic process"/>
    <property type="evidence" value="ECO:0007669"/>
    <property type="project" value="InterPro"/>
</dbReference>
<dbReference type="NCBIfam" id="NF001862">
    <property type="entry name" value="PRK00601.1"/>
    <property type="match status" value="1"/>
</dbReference>
<dbReference type="InterPro" id="IPR008181">
    <property type="entry name" value="dUTPase"/>
</dbReference>
<dbReference type="GO" id="GO:0000287">
    <property type="term" value="F:magnesium ion binding"/>
    <property type="evidence" value="ECO:0007669"/>
    <property type="project" value="InterPro"/>
</dbReference>
<feature type="domain" description="dUTPase-like" evidence="7">
    <location>
        <begin position="16"/>
        <end position="145"/>
    </location>
</feature>
<evidence type="ECO:0000256" key="3">
    <source>
        <dbReference type="ARBA" id="ARBA00022723"/>
    </source>
</evidence>
<dbReference type="InterPro" id="IPR033704">
    <property type="entry name" value="dUTPase_trimeric"/>
</dbReference>
<organism evidence="8">
    <name type="scientific">Podoviridae sp. ctQyH19</name>
    <dbReference type="NCBI Taxonomy" id="2825249"/>
    <lineage>
        <taxon>Viruses</taxon>
        <taxon>Duplodnaviria</taxon>
        <taxon>Heunggongvirae</taxon>
        <taxon>Uroviricota</taxon>
        <taxon>Caudoviricetes</taxon>
    </lineage>
</organism>
<name>A0A8S5UQN3_9CAUD</name>
<evidence type="ECO:0000256" key="5">
    <source>
        <dbReference type="ARBA" id="ARBA00022842"/>
    </source>
</evidence>
<keyword evidence="3" id="KW-0479">Metal-binding</keyword>
<dbReference type="InterPro" id="IPR036157">
    <property type="entry name" value="dUTPase-like_sf"/>
</dbReference>
<dbReference type="NCBIfam" id="TIGR00576">
    <property type="entry name" value="dut"/>
    <property type="match status" value="1"/>
</dbReference>
<proteinExistence type="inferred from homology"/>
<evidence type="ECO:0000256" key="6">
    <source>
        <dbReference type="ARBA" id="ARBA00023080"/>
    </source>
</evidence>
<evidence type="ECO:0000313" key="8">
    <source>
        <dbReference type="EMBL" id="DAF96781.1"/>
    </source>
</evidence>
<dbReference type="PANTHER" id="PTHR11241">
    <property type="entry name" value="DEOXYURIDINE 5'-TRIPHOSPHATE NUCLEOTIDOHYDROLASE"/>
    <property type="match status" value="1"/>
</dbReference>
<dbReference type="EC" id="3.6.1.23" evidence="2"/>
<dbReference type="EMBL" id="BK016121">
    <property type="protein sequence ID" value="DAF96781.1"/>
    <property type="molecule type" value="Genomic_DNA"/>
</dbReference>
<dbReference type="CDD" id="cd07557">
    <property type="entry name" value="trimeric_dUTPase"/>
    <property type="match status" value="1"/>
</dbReference>
<evidence type="ECO:0000256" key="2">
    <source>
        <dbReference type="ARBA" id="ARBA00012379"/>
    </source>
</evidence>
<accession>A0A8S5UQN3</accession>
<evidence type="ECO:0000256" key="1">
    <source>
        <dbReference type="ARBA" id="ARBA00006581"/>
    </source>
</evidence>
<sequence>MEIVKVKVVNKGKTFVPEYATEGASGLDVRANIDESITLEPGQRKLISTGLFVELPVGYEIQIRSRSGLAAKNGILVLNAPGTIDADYRGEIGVILHNSSNSNFTIACGDRIAQMVLQKVPKIDWIIVEELENSDRGSGGFGSTGKS</sequence>
<dbReference type="FunFam" id="2.70.40.10:FF:000002">
    <property type="entry name" value="dUTP diphosphatase"/>
    <property type="match status" value="1"/>
</dbReference>
<evidence type="ECO:0000259" key="7">
    <source>
        <dbReference type="Pfam" id="PF00692"/>
    </source>
</evidence>
<dbReference type="InterPro" id="IPR029054">
    <property type="entry name" value="dUTPase-like"/>
</dbReference>
<evidence type="ECO:0000256" key="4">
    <source>
        <dbReference type="ARBA" id="ARBA00022801"/>
    </source>
</evidence>
<keyword evidence="5" id="KW-0460">Magnesium</keyword>
<dbReference type="GO" id="GO:0046081">
    <property type="term" value="P:dUTP catabolic process"/>
    <property type="evidence" value="ECO:0007669"/>
    <property type="project" value="InterPro"/>
</dbReference>
<keyword evidence="4" id="KW-0378">Hydrolase</keyword>
<reference evidence="8" key="1">
    <citation type="journal article" date="2021" name="Proc. Natl. Acad. Sci. U.S.A.">
        <title>A Catalog of Tens of Thousands of Viruses from Human Metagenomes Reveals Hidden Associations with Chronic Diseases.</title>
        <authorList>
            <person name="Tisza M.J."/>
            <person name="Buck C.B."/>
        </authorList>
    </citation>
    <scope>NUCLEOTIDE SEQUENCE</scope>
    <source>
        <strain evidence="8">CtQyH19</strain>
    </source>
</reference>
<dbReference type="Pfam" id="PF00692">
    <property type="entry name" value="dUTPase"/>
    <property type="match status" value="1"/>
</dbReference>
<dbReference type="PANTHER" id="PTHR11241:SF0">
    <property type="entry name" value="DEOXYURIDINE 5'-TRIPHOSPHATE NUCLEOTIDOHYDROLASE"/>
    <property type="match status" value="1"/>
</dbReference>
<protein>
    <recommendedName>
        <fullName evidence="2">dUTP diphosphatase</fullName>
        <ecNumber evidence="2">3.6.1.23</ecNumber>
    </recommendedName>
</protein>